<keyword evidence="3 5" id="KW-0343">GTPase activation</keyword>
<dbReference type="GO" id="GO:0016192">
    <property type="term" value="P:vesicle-mediated transport"/>
    <property type="evidence" value="ECO:0007669"/>
    <property type="project" value="TreeGrafter"/>
</dbReference>
<evidence type="ECO:0000256" key="1">
    <source>
        <dbReference type="ARBA" id="ARBA00004496"/>
    </source>
</evidence>
<dbReference type="InterPro" id="IPR018203">
    <property type="entry name" value="GDP_dissociation_inhibitor"/>
</dbReference>
<gene>
    <name evidence="7" type="primary">LOC105049505</name>
</gene>
<dbReference type="Gene3D" id="1.10.405.10">
    <property type="entry name" value="Guanine Nucleotide Dissociation Inhibitor, domain 1"/>
    <property type="match status" value="1"/>
</dbReference>
<protein>
    <recommendedName>
        <fullName evidence="5">Rab escort protein 1</fullName>
    </recommendedName>
</protein>
<dbReference type="GO" id="GO:0007264">
    <property type="term" value="P:small GTPase-mediated signal transduction"/>
    <property type="evidence" value="ECO:0007669"/>
    <property type="project" value="UniProtKB-UniRule"/>
</dbReference>
<keyword evidence="6" id="KW-1185">Reference proteome</keyword>
<dbReference type="PANTHER" id="PTHR11787">
    <property type="entry name" value="RAB GDP-DISSOCIATION INHIBITOR"/>
    <property type="match status" value="1"/>
</dbReference>
<dbReference type="InParanoid" id="A0A6I9RJQ7"/>
<dbReference type="PIRSF" id="PIRSF016550">
    <property type="entry name" value="Rab_ger_ger_transf_A_euk"/>
    <property type="match status" value="1"/>
</dbReference>
<name>A0A6I9RJQ7_ELAGV</name>
<dbReference type="InterPro" id="IPR001738">
    <property type="entry name" value="Rab_escort"/>
</dbReference>
<dbReference type="PANTHER" id="PTHR11787:SF4">
    <property type="entry name" value="CHM, RAB ESCORT PROTEIN 1"/>
    <property type="match status" value="1"/>
</dbReference>
<dbReference type="GO" id="GO:0005634">
    <property type="term" value="C:nucleus"/>
    <property type="evidence" value="ECO:0007669"/>
    <property type="project" value="TreeGrafter"/>
</dbReference>
<dbReference type="GO" id="GO:0005829">
    <property type="term" value="C:cytosol"/>
    <property type="evidence" value="ECO:0007669"/>
    <property type="project" value="TreeGrafter"/>
</dbReference>
<dbReference type="PRINTS" id="PR00891">
    <property type="entry name" value="RABGDIREP"/>
</dbReference>
<evidence type="ECO:0000313" key="7">
    <source>
        <dbReference type="RefSeq" id="XP_010927462.1"/>
    </source>
</evidence>
<dbReference type="GO" id="GO:0005096">
    <property type="term" value="F:GTPase activator activity"/>
    <property type="evidence" value="ECO:0007669"/>
    <property type="project" value="UniProtKB-UniRule"/>
</dbReference>
<dbReference type="Pfam" id="PF00996">
    <property type="entry name" value="GDI"/>
    <property type="match status" value="2"/>
</dbReference>
<keyword evidence="4 5" id="KW-0963">Cytoplasm</keyword>
<evidence type="ECO:0000313" key="6">
    <source>
        <dbReference type="Proteomes" id="UP000504607"/>
    </source>
</evidence>
<dbReference type="GO" id="GO:0005092">
    <property type="term" value="F:GDP-dissociation inhibitor activity"/>
    <property type="evidence" value="ECO:0007669"/>
    <property type="project" value="InterPro"/>
</dbReference>
<dbReference type="OrthoDB" id="9446342at2759"/>
<dbReference type="SUPFAM" id="SSF51905">
    <property type="entry name" value="FAD/NAD(P)-binding domain"/>
    <property type="match status" value="1"/>
</dbReference>
<dbReference type="GO" id="GO:0006886">
    <property type="term" value="P:intracellular protein transport"/>
    <property type="evidence" value="ECO:0007669"/>
    <property type="project" value="InterPro"/>
</dbReference>
<dbReference type="Proteomes" id="UP000504607">
    <property type="component" value="Chromosome 8"/>
</dbReference>
<evidence type="ECO:0000256" key="4">
    <source>
        <dbReference type="ARBA" id="ARBA00022490"/>
    </source>
</evidence>
<dbReference type="AlphaFoldDB" id="A0A6I9RJQ7"/>
<reference evidence="7" key="1">
    <citation type="submission" date="2025-08" db="UniProtKB">
        <authorList>
            <consortium name="RefSeq"/>
        </authorList>
    </citation>
    <scope>IDENTIFICATION</scope>
</reference>
<dbReference type="Gene3D" id="3.50.50.60">
    <property type="entry name" value="FAD/NAD(P)-binding domain"/>
    <property type="match status" value="1"/>
</dbReference>
<proteinExistence type="inferred from homology"/>
<evidence type="ECO:0000256" key="2">
    <source>
        <dbReference type="ARBA" id="ARBA00005593"/>
    </source>
</evidence>
<evidence type="ECO:0000256" key="5">
    <source>
        <dbReference type="PIRNR" id="PIRNR016550"/>
    </source>
</evidence>
<dbReference type="RefSeq" id="XP_010927462.1">
    <property type="nucleotide sequence ID" value="XM_010929160.3"/>
</dbReference>
<evidence type="ECO:0000256" key="3">
    <source>
        <dbReference type="ARBA" id="ARBA00022468"/>
    </source>
</evidence>
<dbReference type="FunCoup" id="A0A6I9RJQ7">
    <property type="interactions" value="943"/>
</dbReference>
<sequence>MDETSSISFPNDYPTIDPTSFDLVVHGTGLPESLLAAAAAAAGKSVLHLDHNPFYGSHFSSVPLPWPPSLLHSPPLPPDPSTLPSALSPSSSYAAVNVCLRRLYSEIEIAGSSPEPSKAFLLDLAGPRVLYCADETVDLMLRSGASHHVEFKSVDANLIYWEGRLCSVPDSRQAIFKDRTLGLAEKREMMKFLKLVQQHIGSGDSQVAAAAEEAAVGISAEDLEIPFAEFLKKQRLPPKIRTIILYAIALANHDQDNAESCKKLITTKEGIESLALYNSSVGRFPNAVSAFIYPIYGHGELPQAFCRCAAVKGALYVLRMPVVALLIDKESRQYKGVRLASGQDIFSHHLVMEPSFQVPSSVSHSNIVCEGSNASNLTGYTARGVCITSGPIQQGSSNILVVFPPKSLHSEQLTTVRALQLSSNVAVCPPGLFVVHLSTPCEDVILGKEYVRAAMNALFIVPNSDISEGGISTNDEGTEGETRPTLLWSSVYVQALTQASFSAVCSCPMPDENLDYRKILESTKQLFTNMYPQEEFFPKHSTSQNAEDDSGSSE</sequence>
<comment type="function">
    <text evidence="5">Substrate-binding subunit of the Rab geranylgeranyltransferase (GGTase) complex. Binds unprenylated Rab proteins.</text>
</comment>
<organism evidence="6 7">
    <name type="scientific">Elaeis guineensis var. tenera</name>
    <name type="common">Oil palm</name>
    <dbReference type="NCBI Taxonomy" id="51953"/>
    <lineage>
        <taxon>Eukaryota</taxon>
        <taxon>Viridiplantae</taxon>
        <taxon>Streptophyta</taxon>
        <taxon>Embryophyta</taxon>
        <taxon>Tracheophyta</taxon>
        <taxon>Spermatophyta</taxon>
        <taxon>Magnoliopsida</taxon>
        <taxon>Liliopsida</taxon>
        <taxon>Arecaceae</taxon>
        <taxon>Arecoideae</taxon>
        <taxon>Cocoseae</taxon>
        <taxon>Elaeidinae</taxon>
        <taxon>Elaeis</taxon>
    </lineage>
</organism>
<dbReference type="Gene3D" id="3.30.519.10">
    <property type="entry name" value="Guanine Nucleotide Dissociation Inhibitor, domain 2"/>
    <property type="match status" value="1"/>
</dbReference>
<dbReference type="SUPFAM" id="SSF54373">
    <property type="entry name" value="FAD-linked reductases, C-terminal domain"/>
    <property type="match status" value="1"/>
</dbReference>
<dbReference type="GO" id="GO:0005968">
    <property type="term" value="C:Rab-protein geranylgeranyltransferase complex"/>
    <property type="evidence" value="ECO:0007669"/>
    <property type="project" value="UniProtKB-UniRule"/>
</dbReference>
<comment type="subcellular location">
    <subcellularLocation>
        <location evidence="1 5">Cytoplasm</location>
    </subcellularLocation>
</comment>
<comment type="similarity">
    <text evidence="2 5">Belongs to the Rab GDI family.</text>
</comment>
<accession>A0A6I9RJQ7</accession>
<dbReference type="InterPro" id="IPR036188">
    <property type="entry name" value="FAD/NAD-bd_sf"/>
</dbReference>